<evidence type="ECO:0000256" key="6">
    <source>
        <dbReference type="HAMAP-Rule" id="MF_00265"/>
    </source>
</evidence>
<evidence type="ECO:0000256" key="3">
    <source>
        <dbReference type="ARBA" id="ARBA00022723"/>
    </source>
</evidence>
<keyword evidence="4 6" id="KW-0378">Hydrolase</keyword>
<evidence type="ECO:0000256" key="4">
    <source>
        <dbReference type="ARBA" id="ARBA00022801"/>
    </source>
</evidence>
<evidence type="ECO:0000256" key="2">
    <source>
        <dbReference type="ARBA" id="ARBA00022722"/>
    </source>
</evidence>
<proteinExistence type="inferred from homology"/>
<dbReference type="InterPro" id="IPR022907">
    <property type="entry name" value="VapC_family"/>
</dbReference>
<dbReference type="InterPro" id="IPR029060">
    <property type="entry name" value="PIN-like_dom_sf"/>
</dbReference>
<evidence type="ECO:0000259" key="7">
    <source>
        <dbReference type="Pfam" id="PF01850"/>
    </source>
</evidence>
<dbReference type="HAMAP" id="MF_00265">
    <property type="entry name" value="VapC_Nob1"/>
    <property type="match status" value="1"/>
</dbReference>
<organism evidence="8 9">
    <name type="scientific">Thermoanaerobacterium thermosaccharolyticum</name>
    <name type="common">Clostridium thermosaccharolyticum</name>
    <dbReference type="NCBI Taxonomy" id="1517"/>
    <lineage>
        <taxon>Bacteria</taxon>
        <taxon>Bacillati</taxon>
        <taxon>Bacillota</taxon>
        <taxon>Clostridia</taxon>
        <taxon>Thermoanaerobacterales</taxon>
        <taxon>Thermoanaerobacteraceae</taxon>
        <taxon>Thermoanaerobacterium</taxon>
    </lineage>
</organism>
<feature type="binding site" evidence="6">
    <location>
        <position position="96"/>
    </location>
    <ligand>
        <name>Mg(2+)</name>
        <dbReference type="ChEBI" id="CHEBI:18420"/>
    </ligand>
</feature>
<feature type="domain" description="PIN" evidence="7">
    <location>
        <begin position="5"/>
        <end position="121"/>
    </location>
</feature>
<comment type="similarity">
    <text evidence="6">Belongs to the PINc/VapC protein family.</text>
</comment>
<keyword evidence="1 6" id="KW-1277">Toxin-antitoxin system</keyword>
<dbReference type="InterPro" id="IPR051749">
    <property type="entry name" value="PINc/VapC_TA_RNase"/>
</dbReference>
<dbReference type="EMBL" id="CP016893">
    <property type="protein sequence ID" value="AST56926.1"/>
    <property type="molecule type" value="Genomic_DNA"/>
</dbReference>
<dbReference type="Proteomes" id="UP000214975">
    <property type="component" value="Chromosome"/>
</dbReference>
<dbReference type="AlphaFoldDB" id="A0A223HWS4"/>
<protein>
    <recommendedName>
        <fullName evidence="6">Ribonuclease VapC</fullName>
        <shortName evidence="6">RNase VapC</shortName>
        <ecNumber evidence="6">3.1.-.-</ecNumber>
    </recommendedName>
    <alternativeName>
        <fullName evidence="6">Toxin VapC</fullName>
    </alternativeName>
</protein>
<gene>
    <name evidence="6" type="primary">vapC</name>
    <name evidence="8" type="ORF">Thert_00776</name>
</gene>
<dbReference type="GO" id="GO:0016787">
    <property type="term" value="F:hydrolase activity"/>
    <property type="evidence" value="ECO:0007669"/>
    <property type="project" value="UniProtKB-KW"/>
</dbReference>
<dbReference type="CDD" id="cd18759">
    <property type="entry name" value="PIN_MtVapC3-like"/>
    <property type="match status" value="1"/>
</dbReference>
<evidence type="ECO:0000256" key="1">
    <source>
        <dbReference type="ARBA" id="ARBA00022649"/>
    </source>
</evidence>
<dbReference type="PANTHER" id="PTHR42740:SF1">
    <property type="entry name" value="RIBONUCLEASE VAPC3"/>
    <property type="match status" value="1"/>
</dbReference>
<dbReference type="PANTHER" id="PTHR42740">
    <property type="entry name" value="RIBONUCLEASE VAPC3"/>
    <property type="match status" value="1"/>
</dbReference>
<feature type="binding site" evidence="6">
    <location>
        <position position="8"/>
    </location>
    <ligand>
        <name>Mg(2+)</name>
        <dbReference type="ChEBI" id="CHEBI:18420"/>
    </ligand>
</feature>
<dbReference type="GO" id="GO:0000287">
    <property type="term" value="F:magnesium ion binding"/>
    <property type="evidence" value="ECO:0007669"/>
    <property type="project" value="UniProtKB-UniRule"/>
</dbReference>
<dbReference type="GO" id="GO:0004540">
    <property type="term" value="F:RNA nuclease activity"/>
    <property type="evidence" value="ECO:0007669"/>
    <property type="project" value="InterPro"/>
</dbReference>
<evidence type="ECO:0000313" key="8">
    <source>
        <dbReference type="EMBL" id="AST56926.1"/>
    </source>
</evidence>
<evidence type="ECO:0000256" key="5">
    <source>
        <dbReference type="ARBA" id="ARBA00022842"/>
    </source>
</evidence>
<dbReference type="InterPro" id="IPR002716">
    <property type="entry name" value="PIN_dom"/>
</dbReference>
<dbReference type="GeneID" id="93865079"/>
<keyword evidence="6" id="KW-0800">Toxin</keyword>
<keyword evidence="3 6" id="KW-0479">Metal-binding</keyword>
<comment type="cofactor">
    <cofactor evidence="6">
        <name>Mg(2+)</name>
        <dbReference type="ChEBI" id="CHEBI:18420"/>
    </cofactor>
</comment>
<reference evidence="8 9" key="1">
    <citation type="submission" date="2016-08" db="EMBL/GenBank/DDBJ databases">
        <title>A novel genetic cassette of butanologenic Thermoanaerobacterium thermosaccharolyticum that directly convert cellulose to butanol.</title>
        <authorList>
            <person name="Li T."/>
            <person name="He J."/>
        </authorList>
    </citation>
    <scope>NUCLEOTIDE SEQUENCE [LARGE SCALE GENOMIC DNA]</scope>
    <source>
        <strain evidence="8 9">TG57</strain>
    </source>
</reference>
<dbReference type="Gene3D" id="3.40.50.1010">
    <property type="entry name" value="5'-nuclease"/>
    <property type="match status" value="1"/>
</dbReference>
<sequence>MKDKILVDTSVWIEYFRNKQGIAEIIDDMLMQDRVYIMGLIIAELLQGVKTKKELEMLERYIDSIPTVPCDDKDWIEAGRLSFKLRKDGKIIPLSDVLIAATSLKNNMMIFSFDQHFKMIDGVKLFDPMTI</sequence>
<dbReference type="Pfam" id="PF01850">
    <property type="entry name" value="PIN"/>
    <property type="match status" value="1"/>
</dbReference>
<comment type="function">
    <text evidence="6">Toxic component of a toxin-antitoxin (TA) system. An RNase.</text>
</comment>
<dbReference type="OMA" id="WIEYFRN"/>
<evidence type="ECO:0000313" key="9">
    <source>
        <dbReference type="Proteomes" id="UP000214975"/>
    </source>
</evidence>
<dbReference type="RefSeq" id="WP_013298692.1">
    <property type="nucleotide sequence ID" value="NZ_CP016893.1"/>
</dbReference>
<dbReference type="EC" id="3.1.-.-" evidence="6"/>
<dbReference type="SUPFAM" id="SSF88723">
    <property type="entry name" value="PIN domain-like"/>
    <property type="match status" value="1"/>
</dbReference>
<keyword evidence="2 6" id="KW-0540">Nuclease</keyword>
<keyword evidence="5 6" id="KW-0460">Magnesium</keyword>
<dbReference type="GO" id="GO:0090729">
    <property type="term" value="F:toxin activity"/>
    <property type="evidence" value="ECO:0007669"/>
    <property type="project" value="UniProtKB-KW"/>
</dbReference>
<name>A0A223HWS4_THETR</name>
<accession>A0A223HWS4</accession>